<evidence type="ECO:0000256" key="19">
    <source>
        <dbReference type="SAM" id="Phobius"/>
    </source>
</evidence>
<dbReference type="GO" id="GO:0006508">
    <property type="term" value="P:proteolysis"/>
    <property type="evidence" value="ECO:0007669"/>
    <property type="project" value="UniProtKB-KW"/>
</dbReference>
<dbReference type="SUPFAM" id="SSF56601">
    <property type="entry name" value="beta-lactamase/transpeptidase-like"/>
    <property type="match status" value="1"/>
</dbReference>
<feature type="compositionally biased region" description="Acidic residues" evidence="18">
    <location>
        <begin position="765"/>
        <end position="793"/>
    </location>
</feature>
<evidence type="ECO:0000256" key="17">
    <source>
        <dbReference type="ARBA" id="ARBA00049902"/>
    </source>
</evidence>
<dbReference type="Pfam" id="PF00912">
    <property type="entry name" value="Transgly"/>
    <property type="match status" value="1"/>
</dbReference>
<dbReference type="OrthoDB" id="9766909at2"/>
<evidence type="ECO:0000313" key="22">
    <source>
        <dbReference type="EMBL" id="OYD07631.1"/>
    </source>
</evidence>
<evidence type="ECO:0000256" key="1">
    <source>
        <dbReference type="ARBA" id="ARBA00007090"/>
    </source>
</evidence>
<evidence type="ECO:0000256" key="5">
    <source>
        <dbReference type="ARBA" id="ARBA00022670"/>
    </source>
</evidence>
<dbReference type="InterPro" id="IPR001460">
    <property type="entry name" value="PCN-bd_Tpept"/>
</dbReference>
<keyword evidence="14" id="KW-0511">Multifunctional enzyme</keyword>
<dbReference type="Pfam" id="PF00905">
    <property type="entry name" value="Transpeptidase"/>
    <property type="match status" value="1"/>
</dbReference>
<evidence type="ECO:0000256" key="11">
    <source>
        <dbReference type="ARBA" id="ARBA00022984"/>
    </source>
</evidence>
<evidence type="ECO:0000256" key="9">
    <source>
        <dbReference type="ARBA" id="ARBA00022801"/>
    </source>
</evidence>
<evidence type="ECO:0000256" key="18">
    <source>
        <dbReference type="SAM" id="MobiDB-lite"/>
    </source>
</evidence>
<feature type="transmembrane region" description="Helical" evidence="19">
    <location>
        <begin position="34"/>
        <end position="61"/>
    </location>
</feature>
<keyword evidence="9" id="KW-0378">Hydrolase</keyword>
<evidence type="ECO:0000256" key="14">
    <source>
        <dbReference type="ARBA" id="ARBA00023268"/>
    </source>
</evidence>
<dbReference type="EMBL" id="NOWF01000005">
    <property type="protein sequence ID" value="OYD07631.1"/>
    <property type="molecule type" value="Genomic_DNA"/>
</dbReference>
<evidence type="ECO:0000256" key="3">
    <source>
        <dbReference type="ARBA" id="ARBA00022475"/>
    </source>
</evidence>
<feature type="region of interest" description="Disordered" evidence="18">
    <location>
        <begin position="707"/>
        <end position="793"/>
    </location>
</feature>
<dbReference type="GO" id="GO:0030288">
    <property type="term" value="C:outer membrane-bounded periplasmic space"/>
    <property type="evidence" value="ECO:0007669"/>
    <property type="project" value="TreeGrafter"/>
</dbReference>
<evidence type="ECO:0000256" key="16">
    <source>
        <dbReference type="ARBA" id="ARBA00034000"/>
    </source>
</evidence>
<comment type="similarity">
    <text evidence="1">In the C-terminal section; belongs to the transpeptidase family.</text>
</comment>
<comment type="catalytic activity">
    <reaction evidence="17">
        <text>[GlcNAc-(1-&gt;4)-Mur2Ac(oyl-L-Ala-gamma-D-Glu-L-Lys-D-Ala-D-Ala)](n)-di-trans,octa-cis-undecaprenyl diphosphate + beta-D-GlcNAc-(1-&gt;4)-Mur2Ac(oyl-L-Ala-gamma-D-Glu-L-Lys-D-Ala-D-Ala)-di-trans,octa-cis-undecaprenyl diphosphate = [GlcNAc-(1-&gt;4)-Mur2Ac(oyl-L-Ala-gamma-D-Glu-L-Lys-D-Ala-D-Ala)](n+1)-di-trans,octa-cis-undecaprenyl diphosphate + di-trans,octa-cis-undecaprenyl diphosphate + H(+)</text>
        <dbReference type="Rhea" id="RHEA:23708"/>
        <dbReference type="Rhea" id="RHEA-COMP:9602"/>
        <dbReference type="Rhea" id="RHEA-COMP:9603"/>
        <dbReference type="ChEBI" id="CHEBI:15378"/>
        <dbReference type="ChEBI" id="CHEBI:58405"/>
        <dbReference type="ChEBI" id="CHEBI:60033"/>
        <dbReference type="ChEBI" id="CHEBI:78435"/>
        <dbReference type="EC" id="2.4.99.28"/>
    </reaction>
</comment>
<dbReference type="GO" id="GO:0008955">
    <property type="term" value="F:peptidoglycan glycosyltransferase activity"/>
    <property type="evidence" value="ECO:0007669"/>
    <property type="project" value="UniProtKB-EC"/>
</dbReference>
<feature type="domain" description="Glycosyl transferase family 51" evidence="21">
    <location>
        <begin position="93"/>
        <end position="277"/>
    </location>
</feature>
<feature type="compositionally biased region" description="Low complexity" evidence="18">
    <location>
        <begin position="753"/>
        <end position="763"/>
    </location>
</feature>
<dbReference type="Gene3D" id="3.40.710.10">
    <property type="entry name" value="DD-peptidase/beta-lactamase superfamily"/>
    <property type="match status" value="1"/>
</dbReference>
<dbReference type="PANTHER" id="PTHR32282:SF32">
    <property type="entry name" value="PENICILLIN-BINDING PROTEIN 2A"/>
    <property type="match status" value="1"/>
</dbReference>
<dbReference type="GO" id="GO:0009252">
    <property type="term" value="P:peptidoglycan biosynthetic process"/>
    <property type="evidence" value="ECO:0007669"/>
    <property type="project" value="UniProtKB-KW"/>
</dbReference>
<dbReference type="InterPro" id="IPR012338">
    <property type="entry name" value="Beta-lactam/transpept-like"/>
</dbReference>
<dbReference type="RefSeq" id="WP_094264302.1">
    <property type="nucleotide sequence ID" value="NZ_NOWF01000005.1"/>
</dbReference>
<evidence type="ECO:0000256" key="4">
    <source>
        <dbReference type="ARBA" id="ARBA00022645"/>
    </source>
</evidence>
<feature type="domain" description="Penicillin-binding protein transpeptidase" evidence="20">
    <location>
        <begin position="405"/>
        <end position="642"/>
    </location>
</feature>
<evidence type="ECO:0000256" key="12">
    <source>
        <dbReference type="ARBA" id="ARBA00022989"/>
    </source>
</evidence>
<evidence type="ECO:0000259" key="21">
    <source>
        <dbReference type="Pfam" id="PF00912"/>
    </source>
</evidence>
<keyword evidence="8 19" id="KW-0812">Transmembrane</keyword>
<keyword evidence="4" id="KW-0121">Carboxypeptidase</keyword>
<keyword evidence="13 19" id="KW-0472">Membrane</keyword>
<dbReference type="PANTHER" id="PTHR32282">
    <property type="entry name" value="BINDING PROTEIN TRANSPEPTIDASE, PUTATIVE-RELATED"/>
    <property type="match status" value="1"/>
</dbReference>
<keyword evidence="12 19" id="KW-1133">Transmembrane helix</keyword>
<comment type="similarity">
    <text evidence="2">In the N-terminal section; belongs to the glycosyltransferase 51 family.</text>
</comment>
<dbReference type="GO" id="GO:0009002">
    <property type="term" value="F:serine-type D-Ala-D-Ala carboxypeptidase activity"/>
    <property type="evidence" value="ECO:0007669"/>
    <property type="project" value="UniProtKB-EC"/>
</dbReference>
<evidence type="ECO:0000256" key="13">
    <source>
        <dbReference type="ARBA" id="ARBA00023136"/>
    </source>
</evidence>
<comment type="caution">
    <text evidence="22">The sequence shown here is derived from an EMBL/GenBank/DDBJ whole genome shotgun (WGS) entry which is preliminary data.</text>
</comment>
<dbReference type="InterPro" id="IPR036950">
    <property type="entry name" value="PBP_transglycosylase"/>
</dbReference>
<accession>A0A235B5X9</accession>
<keyword evidence="10" id="KW-0133">Cell shape</keyword>
<feature type="region of interest" description="Disordered" evidence="18">
    <location>
        <begin position="1"/>
        <end position="27"/>
    </location>
</feature>
<feature type="compositionally biased region" description="Basic and acidic residues" evidence="18">
    <location>
        <begin position="1"/>
        <end position="25"/>
    </location>
</feature>
<dbReference type="GO" id="GO:0008658">
    <property type="term" value="F:penicillin binding"/>
    <property type="evidence" value="ECO:0007669"/>
    <property type="project" value="InterPro"/>
</dbReference>
<evidence type="ECO:0000256" key="8">
    <source>
        <dbReference type="ARBA" id="ARBA00022692"/>
    </source>
</evidence>
<comment type="catalytic activity">
    <reaction evidence="16">
        <text>Preferential cleavage: (Ac)2-L-Lys-D-Ala-|-D-Ala. Also transpeptidation of peptidyl-alanyl moieties that are N-acyl substituents of D-alanine.</text>
        <dbReference type="EC" id="3.4.16.4"/>
    </reaction>
</comment>
<feature type="compositionally biased region" description="Gly residues" evidence="18">
    <location>
        <begin position="742"/>
        <end position="752"/>
    </location>
</feature>
<dbReference type="InterPro" id="IPR001264">
    <property type="entry name" value="Glyco_trans_51"/>
</dbReference>
<sequence>MADQKRPSQSNEQKKGPSDTKDPRNKRSRLVRGLLFTSLVLITLFSVGTMASVGAAAGYVASLVNEEPVRPEAKLEEAITKWSQTSYAYFRDEELIGRMRADADRKVIQADNVSPHLVDALISTEDREFYEHDGIVPRSILRAAFQKVTGSEVQTGGSTITQQLVKQSILKNNAQTMERKAKEIFLAQRMERFFSKEEILNAYLNSVYFGRGASGRNMLGVQAAAQGMFGVDAKDLNLAQSAYIVGMVQRPNAYNPFMGKEALKRGEERMRDVLKNMVENKKISKDEYKKAAKFDIKGSLAEKGETNAYQKYPYITMALEEEAAKILMKEDGLDAKKLSEEGKYRETLNKYRGEVQTGGYRIHTTLDKDLYEAMNKAAQNDALYAGPITYTVNGRTIKNAKEEVGATLLDTKTGAMLGFVGGRDFEANNRNHALDARRQPGSTIKPLLDFGPGMDKGVISPDSVIIDEPLRHSGGVYENYTHRYDGAMTAREALKKSINIPAIKVLRKVGVQRGLDYLRKMNFPVHKNDGEASAIGGFTYGFDVQRVTAGYASLGNEGKFNEPYMIEKITDASGETVYKHESDPVKVYSPQAAYWTTDMLRDVIKSGTGTYVGARVPGYDLAGKTGTTNGTKDVWFMGYTPDITLGVWTGYEYAHRLPNDKRARIVWTKIFQAIDETDPELASKSSKFKSQPSVGFKCFECKRAKKEEEKEKKKKKKEKNQPDQGESPGNGNSGNDDPGNENPGGGNPGDGNSGNDNPESPGEGDPGDDPPGEGDPDNPDDGAEIQPTEPDDD</sequence>
<dbReference type="Proteomes" id="UP000215459">
    <property type="component" value="Unassembled WGS sequence"/>
</dbReference>
<proteinExistence type="inferred from homology"/>
<dbReference type="InterPro" id="IPR023346">
    <property type="entry name" value="Lysozyme-like_dom_sf"/>
</dbReference>
<keyword evidence="7" id="KW-0808">Transferase</keyword>
<dbReference type="GO" id="GO:0008360">
    <property type="term" value="P:regulation of cell shape"/>
    <property type="evidence" value="ECO:0007669"/>
    <property type="project" value="UniProtKB-KW"/>
</dbReference>
<protein>
    <submittedName>
        <fullName evidence="22">Uncharacterized protein</fullName>
    </submittedName>
</protein>
<organism evidence="22 23">
    <name type="scientific">Paludifilum halophilum</name>
    <dbReference type="NCBI Taxonomy" id="1642702"/>
    <lineage>
        <taxon>Bacteria</taxon>
        <taxon>Bacillati</taxon>
        <taxon>Bacillota</taxon>
        <taxon>Bacilli</taxon>
        <taxon>Bacillales</taxon>
        <taxon>Thermoactinomycetaceae</taxon>
        <taxon>Paludifilum</taxon>
    </lineage>
</organism>
<dbReference type="InterPro" id="IPR050396">
    <property type="entry name" value="Glycosyltr_51/Transpeptidase"/>
</dbReference>
<dbReference type="Gene3D" id="1.10.3810.10">
    <property type="entry name" value="Biosynthetic peptidoglycan transglycosylase-like"/>
    <property type="match status" value="1"/>
</dbReference>
<keyword evidence="15" id="KW-0961">Cell wall biogenesis/degradation</keyword>
<evidence type="ECO:0000256" key="7">
    <source>
        <dbReference type="ARBA" id="ARBA00022679"/>
    </source>
</evidence>
<reference evidence="22 23" key="1">
    <citation type="submission" date="2017-07" db="EMBL/GenBank/DDBJ databases">
        <title>The genome sequence of Paludifilum halophilum highlights mechanisms for microbial adaptation to high salt environemnts.</title>
        <authorList>
            <person name="Belbahri L."/>
        </authorList>
    </citation>
    <scope>NUCLEOTIDE SEQUENCE [LARGE SCALE GENOMIC DNA]</scope>
    <source>
        <strain evidence="22 23">DSM 102817</strain>
    </source>
</reference>
<keyword evidence="6" id="KW-0328">Glycosyltransferase</keyword>
<dbReference type="AlphaFoldDB" id="A0A235B5X9"/>
<keyword evidence="3" id="KW-1003">Cell membrane</keyword>
<gene>
    <name evidence="22" type="ORF">CHM34_09115</name>
</gene>
<evidence type="ECO:0000256" key="10">
    <source>
        <dbReference type="ARBA" id="ARBA00022960"/>
    </source>
</evidence>
<evidence type="ECO:0000256" key="2">
    <source>
        <dbReference type="ARBA" id="ARBA00007739"/>
    </source>
</evidence>
<dbReference type="FunFam" id="1.10.3810.10:FF:000001">
    <property type="entry name" value="Penicillin-binding protein 1A"/>
    <property type="match status" value="1"/>
</dbReference>
<dbReference type="GO" id="GO:0071555">
    <property type="term" value="P:cell wall organization"/>
    <property type="evidence" value="ECO:0007669"/>
    <property type="project" value="UniProtKB-KW"/>
</dbReference>
<evidence type="ECO:0000256" key="15">
    <source>
        <dbReference type="ARBA" id="ARBA00023316"/>
    </source>
</evidence>
<evidence type="ECO:0000313" key="23">
    <source>
        <dbReference type="Proteomes" id="UP000215459"/>
    </source>
</evidence>
<keyword evidence="5" id="KW-0645">Protease</keyword>
<feature type="compositionally biased region" description="Low complexity" evidence="18">
    <location>
        <begin position="725"/>
        <end position="741"/>
    </location>
</feature>
<keyword evidence="23" id="KW-1185">Reference proteome</keyword>
<evidence type="ECO:0000256" key="6">
    <source>
        <dbReference type="ARBA" id="ARBA00022676"/>
    </source>
</evidence>
<keyword evidence="11" id="KW-0573">Peptidoglycan synthesis</keyword>
<dbReference type="SUPFAM" id="SSF53955">
    <property type="entry name" value="Lysozyme-like"/>
    <property type="match status" value="1"/>
</dbReference>
<evidence type="ECO:0000259" key="20">
    <source>
        <dbReference type="Pfam" id="PF00905"/>
    </source>
</evidence>
<name>A0A235B5X9_9BACL</name>